<protein>
    <submittedName>
        <fullName evidence="2">Uncharacterized protein</fullName>
    </submittedName>
</protein>
<evidence type="ECO:0000256" key="1">
    <source>
        <dbReference type="SAM" id="MobiDB-lite"/>
    </source>
</evidence>
<organism evidence="2 3">
    <name type="scientific">Kingdonia uniflora</name>
    <dbReference type="NCBI Taxonomy" id="39325"/>
    <lineage>
        <taxon>Eukaryota</taxon>
        <taxon>Viridiplantae</taxon>
        <taxon>Streptophyta</taxon>
        <taxon>Embryophyta</taxon>
        <taxon>Tracheophyta</taxon>
        <taxon>Spermatophyta</taxon>
        <taxon>Magnoliopsida</taxon>
        <taxon>Ranunculales</taxon>
        <taxon>Circaeasteraceae</taxon>
        <taxon>Kingdonia</taxon>
    </lineage>
</organism>
<accession>A0A7J7L056</accession>
<proteinExistence type="predicted"/>
<keyword evidence="3" id="KW-1185">Reference proteome</keyword>
<name>A0A7J7L056_9MAGN</name>
<feature type="compositionally biased region" description="Polar residues" evidence="1">
    <location>
        <begin position="283"/>
        <end position="302"/>
    </location>
</feature>
<feature type="region of interest" description="Disordered" evidence="1">
    <location>
        <begin position="258"/>
        <end position="302"/>
    </location>
</feature>
<evidence type="ECO:0000313" key="3">
    <source>
        <dbReference type="Proteomes" id="UP000541444"/>
    </source>
</evidence>
<dbReference type="OrthoDB" id="1914453at2759"/>
<dbReference type="Proteomes" id="UP000541444">
    <property type="component" value="Unassembled WGS sequence"/>
</dbReference>
<reference evidence="2 3" key="1">
    <citation type="journal article" date="2020" name="IScience">
        <title>Genome Sequencing of the Endangered Kingdonia uniflora (Circaeasteraceae, Ranunculales) Reveals Potential Mechanisms of Evolutionary Specialization.</title>
        <authorList>
            <person name="Sun Y."/>
            <person name="Deng T."/>
            <person name="Zhang A."/>
            <person name="Moore M.J."/>
            <person name="Landis J.B."/>
            <person name="Lin N."/>
            <person name="Zhang H."/>
            <person name="Zhang X."/>
            <person name="Huang J."/>
            <person name="Zhang X."/>
            <person name="Sun H."/>
            <person name="Wang H."/>
        </authorList>
    </citation>
    <scope>NUCLEOTIDE SEQUENCE [LARGE SCALE GENOMIC DNA]</scope>
    <source>
        <strain evidence="2">TB1705</strain>
        <tissue evidence="2">Leaf</tissue>
    </source>
</reference>
<dbReference type="PANTHER" id="PTHR35686:SF1">
    <property type="entry name" value="KINETOCHORE PROTEIN"/>
    <property type="match status" value="1"/>
</dbReference>
<comment type="caution">
    <text evidence="2">The sequence shown here is derived from an EMBL/GenBank/DDBJ whole genome shotgun (WGS) entry which is preliminary data.</text>
</comment>
<gene>
    <name evidence="2" type="ORF">GIB67_006897</name>
</gene>
<dbReference type="AlphaFoldDB" id="A0A7J7L056"/>
<evidence type="ECO:0000313" key="2">
    <source>
        <dbReference type="EMBL" id="KAF6136005.1"/>
    </source>
</evidence>
<dbReference type="PANTHER" id="PTHR35686">
    <property type="entry name" value="KINETOCHORE PROTEIN"/>
    <property type="match status" value="1"/>
</dbReference>
<feature type="region of interest" description="Disordered" evidence="1">
    <location>
        <begin position="1"/>
        <end position="23"/>
    </location>
</feature>
<dbReference type="EMBL" id="JACGCM010002768">
    <property type="protein sequence ID" value="KAF6136005.1"/>
    <property type="molecule type" value="Genomic_DNA"/>
</dbReference>
<feature type="compositionally biased region" description="Basic residues" evidence="1">
    <location>
        <begin position="266"/>
        <end position="277"/>
    </location>
</feature>
<sequence length="483" mass="54681">MRSFGNEDVESSNSESISDEEGINRPSSFTFRFWAPIADKDHFSDLNSENQHRKLTWSAVFKETEELICLNENAGSFSSHAVNSEANKTKKVALGPGSINTDVLHGLLLGLRYCKLYNWYPLVVETDSLTNANWYNGIRGVFLHIQELLIQYYVHYDVCSGCRGKAKFSIRVPSDTAEASSNFMMKEKLKGLEEIEPKLPKHSMSDILQHLHQEKEEQYEVHLTPSKISSLRLKNTGNSIANLLEDLQEKNDLHKITSKLNDLTKNRRSKQSGKRNMFRLDNRTLNNEDQSKPMDSSQSSKDVTSKLLLEANDHSKLKLATSGMKGQTMADRFQQALNAANVNDGGIIFAASKQIGIGIYGRLQQVIQTEKERHMNFLKQSHADESKCIDVKILSRYLDAKHIVCQCVLVDNTKNLQCAGSPIKITDSDGRRIFIFSSRICVDVELQVGNFVRIHPPWNEVQVMGKVKRIVLCTYFSQSPVSF</sequence>